<dbReference type="GO" id="GO:0046047">
    <property type="term" value="P:TTP catabolic process"/>
    <property type="evidence" value="ECO:0007669"/>
    <property type="project" value="TreeGrafter"/>
</dbReference>
<dbReference type="NCBIfam" id="TIGR00444">
    <property type="entry name" value="mazG"/>
    <property type="match status" value="1"/>
</dbReference>
<comment type="similarity">
    <text evidence="2">Belongs to the nucleoside triphosphate pyrophosphohydrolase family.</text>
</comment>
<dbReference type="InterPro" id="IPR048011">
    <property type="entry name" value="NTP-PPase_MazG-like_C"/>
</dbReference>
<dbReference type="NCBIfam" id="NF007113">
    <property type="entry name" value="PRK09562.1"/>
    <property type="match status" value="1"/>
</dbReference>
<organism evidence="6">
    <name type="scientific">Candidatus Atribacter allofermentans</name>
    <dbReference type="NCBI Taxonomy" id="1852833"/>
    <lineage>
        <taxon>Bacteria</taxon>
        <taxon>Pseudomonadati</taxon>
        <taxon>Atribacterota</taxon>
        <taxon>Atribacteria</taxon>
        <taxon>Atribacterales</taxon>
        <taxon>Atribacteraceae</taxon>
        <taxon>Atribacter</taxon>
    </lineage>
</organism>
<dbReference type="CDD" id="cd11528">
    <property type="entry name" value="NTP-PPase_MazG_Nterm"/>
    <property type="match status" value="1"/>
</dbReference>
<dbReference type="PANTHER" id="PTHR30522:SF0">
    <property type="entry name" value="NUCLEOSIDE TRIPHOSPHATE PYROPHOSPHOHYDROLASE"/>
    <property type="match status" value="1"/>
</dbReference>
<dbReference type="InterPro" id="IPR011551">
    <property type="entry name" value="NTP_PyrPHydrolase_MazG"/>
</dbReference>
<accession>A0A1V5T0W9</accession>
<evidence type="ECO:0000259" key="5">
    <source>
        <dbReference type="Pfam" id="PF03819"/>
    </source>
</evidence>
<dbReference type="InterPro" id="IPR048015">
    <property type="entry name" value="NTP-PPase_MazG-like_N"/>
</dbReference>
<dbReference type="GO" id="GO:0046076">
    <property type="term" value="P:dTTP catabolic process"/>
    <property type="evidence" value="ECO:0007669"/>
    <property type="project" value="TreeGrafter"/>
</dbReference>
<dbReference type="GO" id="GO:0046061">
    <property type="term" value="P:dATP catabolic process"/>
    <property type="evidence" value="ECO:0007669"/>
    <property type="project" value="TreeGrafter"/>
</dbReference>
<dbReference type="PANTHER" id="PTHR30522">
    <property type="entry name" value="NUCLEOSIDE TRIPHOSPHATE PYROPHOSPHOHYDROLASE"/>
    <property type="match status" value="1"/>
</dbReference>
<dbReference type="EC" id="3.6.1.8" evidence="3"/>
<dbReference type="GO" id="GO:0046081">
    <property type="term" value="P:dUTP catabolic process"/>
    <property type="evidence" value="ECO:0007669"/>
    <property type="project" value="TreeGrafter"/>
</dbReference>
<proteinExistence type="inferred from homology"/>
<sequence>MDKMSDSEAKKYFGELIELVAILRSENGCPWDREQTRESLKPLMLEEMYEAFDAIDRKNEADLREELGDMLLHIVFQAQIGIEQGSFNIVDVLKQLIFKMKKRHPHVFGDIQVQNVDEVLLNWETIKEGEKERESMLSSIPPSLPALLRAQVIQSRVARVGFDWPNANEVWRKVIEEQNEFEEAWKSHDQESIEEEWGDLVFALVNLSRHLQLQPEDALQKASQRFAQRFHYMENEIKKQGKKIENLSLEEMDELWNKAKQEIKLIQNNQ</sequence>
<evidence type="ECO:0000256" key="4">
    <source>
        <dbReference type="ARBA" id="ARBA00074799"/>
    </source>
</evidence>
<comment type="caution">
    <text evidence="6">The sequence shown here is derived from an EMBL/GenBank/DDBJ whole genome shotgun (WGS) entry which is preliminary data.</text>
</comment>
<dbReference type="FunFam" id="1.10.287.1080:FF:000001">
    <property type="entry name" value="Nucleoside triphosphate pyrophosphohydrolase"/>
    <property type="match status" value="1"/>
</dbReference>
<gene>
    <name evidence="6" type="primary">mazG</name>
    <name evidence="6" type="ORF">BWY41_00627</name>
</gene>
<evidence type="ECO:0000256" key="2">
    <source>
        <dbReference type="ARBA" id="ARBA00061115"/>
    </source>
</evidence>
<dbReference type="Gene3D" id="1.10.287.1080">
    <property type="entry name" value="MazG-like"/>
    <property type="match status" value="2"/>
</dbReference>
<dbReference type="SUPFAM" id="SSF101386">
    <property type="entry name" value="all-alpha NTP pyrophosphatases"/>
    <property type="match status" value="2"/>
</dbReference>
<protein>
    <recommendedName>
        <fullName evidence="4">Nucleoside triphosphate pyrophosphohydrolase</fullName>
        <ecNumber evidence="3">3.6.1.8</ecNumber>
    </recommendedName>
</protein>
<evidence type="ECO:0000256" key="3">
    <source>
        <dbReference type="ARBA" id="ARBA00066372"/>
    </source>
</evidence>
<dbReference type="GO" id="GO:0006203">
    <property type="term" value="P:dGTP catabolic process"/>
    <property type="evidence" value="ECO:0007669"/>
    <property type="project" value="TreeGrafter"/>
</dbReference>
<dbReference type="FunFam" id="1.10.287.1080:FF:000003">
    <property type="entry name" value="Nucleoside triphosphate pyrophosphohydrolase"/>
    <property type="match status" value="1"/>
</dbReference>
<comment type="catalytic activity">
    <reaction evidence="1">
        <text>ATP + H2O = AMP + diphosphate + H(+)</text>
        <dbReference type="Rhea" id="RHEA:14245"/>
        <dbReference type="ChEBI" id="CHEBI:15377"/>
        <dbReference type="ChEBI" id="CHEBI:15378"/>
        <dbReference type="ChEBI" id="CHEBI:30616"/>
        <dbReference type="ChEBI" id="CHEBI:33019"/>
        <dbReference type="ChEBI" id="CHEBI:456215"/>
        <dbReference type="EC" id="3.6.1.8"/>
    </reaction>
</comment>
<dbReference type="GO" id="GO:0046052">
    <property type="term" value="P:UTP catabolic process"/>
    <property type="evidence" value="ECO:0007669"/>
    <property type="project" value="TreeGrafter"/>
</dbReference>
<dbReference type="CDD" id="cd11529">
    <property type="entry name" value="NTP-PPase_MazG_Cterm"/>
    <property type="match status" value="1"/>
</dbReference>
<name>A0A1V5T0W9_9BACT</name>
<dbReference type="GO" id="GO:0047693">
    <property type="term" value="F:ATP diphosphatase activity"/>
    <property type="evidence" value="ECO:0007669"/>
    <property type="project" value="UniProtKB-EC"/>
</dbReference>
<keyword evidence="6" id="KW-0378">Hydrolase</keyword>
<evidence type="ECO:0000256" key="1">
    <source>
        <dbReference type="ARBA" id="ARBA00052141"/>
    </source>
</evidence>
<feature type="domain" description="NTP pyrophosphohydrolase MazG-like" evidence="5">
    <location>
        <begin position="35"/>
        <end position="108"/>
    </location>
</feature>
<dbReference type="AlphaFoldDB" id="A0A1V5T0W9"/>
<evidence type="ECO:0000313" key="6">
    <source>
        <dbReference type="EMBL" id="OQA60406.1"/>
    </source>
</evidence>
<reference evidence="6" key="1">
    <citation type="submission" date="2017-02" db="EMBL/GenBank/DDBJ databases">
        <title>Delving into the versatile metabolic prowess of the omnipresent phylum Bacteroidetes.</title>
        <authorList>
            <person name="Nobu M.K."/>
            <person name="Mei R."/>
            <person name="Narihiro T."/>
            <person name="Kuroda K."/>
            <person name="Liu W.-T."/>
        </authorList>
    </citation>
    <scope>NUCLEOTIDE SEQUENCE</scope>
    <source>
        <strain evidence="6">ADurb.Bin276</strain>
    </source>
</reference>
<dbReference type="Proteomes" id="UP000485569">
    <property type="component" value="Unassembled WGS sequence"/>
</dbReference>
<dbReference type="Pfam" id="PF03819">
    <property type="entry name" value="MazG"/>
    <property type="match status" value="2"/>
</dbReference>
<dbReference type="EMBL" id="MWBQ01000037">
    <property type="protein sequence ID" value="OQA60406.1"/>
    <property type="molecule type" value="Genomic_DNA"/>
</dbReference>
<dbReference type="InterPro" id="IPR004518">
    <property type="entry name" value="MazG-like_dom"/>
</dbReference>
<feature type="domain" description="NTP pyrophosphohydrolase MazG-like" evidence="5">
    <location>
        <begin position="172"/>
        <end position="229"/>
    </location>
</feature>
<dbReference type="GO" id="GO:0006950">
    <property type="term" value="P:response to stress"/>
    <property type="evidence" value="ECO:0007669"/>
    <property type="project" value="UniProtKB-ARBA"/>
</dbReference>